<dbReference type="Proteomes" id="UP000654075">
    <property type="component" value="Unassembled WGS sequence"/>
</dbReference>
<accession>A0A813HHS3</accession>
<evidence type="ECO:0000256" key="1">
    <source>
        <dbReference type="SAM" id="MobiDB-lite"/>
    </source>
</evidence>
<keyword evidence="3" id="KW-1185">Reference proteome</keyword>
<sequence length="153" mass="17218">MEGIPDEEEGLAKVITLQQLKEEIAREVRQTAEEEGRSTVKAQLQLLLKKAAEVRCDWAILSPEAIAEEELANIISAIAHKEGLAQKLDQDAINRETWDELGTPDAGESQKEVGKDPAREFQASHRKVLRKRTTNAVLNWLEERMTFEDAEGQ</sequence>
<dbReference type="OrthoDB" id="3366at2759"/>
<feature type="compositionally biased region" description="Basic and acidic residues" evidence="1">
    <location>
        <begin position="108"/>
        <end position="123"/>
    </location>
</feature>
<feature type="region of interest" description="Disordered" evidence="1">
    <location>
        <begin position="95"/>
        <end position="125"/>
    </location>
</feature>
<organism evidence="2 3">
    <name type="scientific">Polarella glacialis</name>
    <name type="common">Dinoflagellate</name>
    <dbReference type="NCBI Taxonomy" id="89957"/>
    <lineage>
        <taxon>Eukaryota</taxon>
        <taxon>Sar</taxon>
        <taxon>Alveolata</taxon>
        <taxon>Dinophyceae</taxon>
        <taxon>Suessiales</taxon>
        <taxon>Suessiaceae</taxon>
        <taxon>Polarella</taxon>
    </lineage>
</organism>
<comment type="caution">
    <text evidence="2">The sequence shown here is derived from an EMBL/GenBank/DDBJ whole genome shotgun (WGS) entry which is preliminary data.</text>
</comment>
<proteinExistence type="predicted"/>
<evidence type="ECO:0000313" key="2">
    <source>
        <dbReference type="EMBL" id="CAE8637999.1"/>
    </source>
</evidence>
<dbReference type="EMBL" id="CAJNNV010031835">
    <property type="protein sequence ID" value="CAE8637999.1"/>
    <property type="molecule type" value="Genomic_DNA"/>
</dbReference>
<protein>
    <submittedName>
        <fullName evidence="2">Uncharacterized protein</fullName>
    </submittedName>
</protein>
<name>A0A813HHS3_POLGL</name>
<reference evidence="2" key="1">
    <citation type="submission" date="2021-02" db="EMBL/GenBank/DDBJ databases">
        <authorList>
            <person name="Dougan E. K."/>
            <person name="Rhodes N."/>
            <person name="Thang M."/>
            <person name="Chan C."/>
        </authorList>
    </citation>
    <scope>NUCLEOTIDE SEQUENCE</scope>
</reference>
<dbReference type="AlphaFoldDB" id="A0A813HHS3"/>
<evidence type="ECO:0000313" key="3">
    <source>
        <dbReference type="Proteomes" id="UP000654075"/>
    </source>
</evidence>
<gene>
    <name evidence="2" type="ORF">PGLA1383_LOCUS53296</name>
</gene>